<evidence type="ECO:0000256" key="4">
    <source>
        <dbReference type="SAM" id="MobiDB-lite"/>
    </source>
</evidence>
<dbReference type="Proteomes" id="UP000291562">
    <property type="component" value="Chromosome"/>
</dbReference>
<dbReference type="Gene3D" id="1.25.40.10">
    <property type="entry name" value="Tetratricopeptide repeat domain"/>
    <property type="match status" value="1"/>
</dbReference>
<dbReference type="Pfam" id="PF13414">
    <property type="entry name" value="TPR_11"/>
    <property type="match status" value="1"/>
</dbReference>
<dbReference type="NCBIfam" id="TIGR02521">
    <property type="entry name" value="type_IV_pilW"/>
    <property type="match status" value="1"/>
</dbReference>
<dbReference type="KEGG" id="xbc:ELE36_09885"/>
<evidence type="ECO:0000313" key="6">
    <source>
        <dbReference type="EMBL" id="QBB70648.1"/>
    </source>
</evidence>
<evidence type="ECO:0000256" key="5">
    <source>
        <dbReference type="SAM" id="SignalP"/>
    </source>
</evidence>
<feature type="repeat" description="TPR" evidence="3">
    <location>
        <begin position="74"/>
        <end position="107"/>
    </location>
</feature>
<dbReference type="InterPro" id="IPR052346">
    <property type="entry name" value="O-mannosyl-transferase_TMTC"/>
</dbReference>
<sequence>MSFHSFHLVRAAALALCVLLVGCDASTGGHVKNSDMHEAAKDNTDLGQRYMQQGKLDVAMEKLLKALKYDPNYADVHTVIAVLYERIGNTAEAENHYRRATELAPKSGGANHNYGVFLCKAAKYDQAEQYFQRAIADPFYKTPALAYTNAGICMSKAGKRDAAEADFRKALELNPQSSESLFGLAQIQYDKADYFHARAFMQRFESLQQSGPDALLLGRNIESQLGNTQSAQEYAKRLRDEFPDSEQAHMPEISHPSS</sequence>
<dbReference type="PANTHER" id="PTHR44227">
    <property type="match status" value="1"/>
</dbReference>
<reference evidence="6 7" key="1">
    <citation type="submission" date="2019-01" db="EMBL/GenBank/DDBJ databases">
        <title>Pseudolysobacter antarctica gen. nov., sp. nov., isolated from Fildes Peninsula, Antarctica.</title>
        <authorList>
            <person name="Wei Z."/>
            <person name="Peng F."/>
        </authorList>
    </citation>
    <scope>NUCLEOTIDE SEQUENCE [LARGE SCALE GENOMIC DNA]</scope>
    <source>
        <strain evidence="6 7">AQ6-296</strain>
    </source>
</reference>
<evidence type="ECO:0000256" key="2">
    <source>
        <dbReference type="ARBA" id="ARBA00022803"/>
    </source>
</evidence>
<feature type="compositionally biased region" description="Basic and acidic residues" evidence="4">
    <location>
        <begin position="234"/>
        <end position="249"/>
    </location>
</feature>
<accession>A0A411HJH3</accession>
<dbReference type="InterPro" id="IPR011990">
    <property type="entry name" value="TPR-like_helical_dom_sf"/>
</dbReference>
<evidence type="ECO:0000313" key="7">
    <source>
        <dbReference type="Proteomes" id="UP000291562"/>
    </source>
</evidence>
<dbReference type="InterPro" id="IPR013360">
    <property type="entry name" value="Pilus_4_PilW"/>
</dbReference>
<name>A0A411HJH3_9GAMM</name>
<dbReference type="Pfam" id="PF07719">
    <property type="entry name" value="TPR_2"/>
    <property type="match status" value="1"/>
</dbReference>
<dbReference type="SUPFAM" id="SSF48452">
    <property type="entry name" value="TPR-like"/>
    <property type="match status" value="1"/>
</dbReference>
<keyword evidence="5" id="KW-0732">Signal</keyword>
<dbReference type="SMART" id="SM00028">
    <property type="entry name" value="TPR"/>
    <property type="match status" value="4"/>
</dbReference>
<evidence type="ECO:0000256" key="3">
    <source>
        <dbReference type="PROSITE-ProRule" id="PRU00339"/>
    </source>
</evidence>
<evidence type="ECO:0000256" key="1">
    <source>
        <dbReference type="ARBA" id="ARBA00022737"/>
    </source>
</evidence>
<dbReference type="EMBL" id="CP035704">
    <property type="protein sequence ID" value="QBB70648.1"/>
    <property type="molecule type" value="Genomic_DNA"/>
</dbReference>
<dbReference type="PANTHER" id="PTHR44227:SF3">
    <property type="entry name" value="PROTEIN O-MANNOSYL-TRANSFERASE TMTC4"/>
    <property type="match status" value="1"/>
</dbReference>
<gene>
    <name evidence="6" type="primary">pilW</name>
    <name evidence="6" type="ORF">ELE36_09885</name>
</gene>
<organism evidence="6 7">
    <name type="scientific">Pseudolysobacter antarcticus</name>
    <dbReference type="NCBI Taxonomy" id="2511995"/>
    <lineage>
        <taxon>Bacteria</taxon>
        <taxon>Pseudomonadati</taxon>
        <taxon>Pseudomonadota</taxon>
        <taxon>Gammaproteobacteria</taxon>
        <taxon>Lysobacterales</taxon>
        <taxon>Rhodanobacteraceae</taxon>
        <taxon>Pseudolysobacter</taxon>
    </lineage>
</organism>
<feature type="chain" id="PRO_5019250706" evidence="5">
    <location>
        <begin position="26"/>
        <end position="258"/>
    </location>
</feature>
<dbReference type="InterPro" id="IPR019734">
    <property type="entry name" value="TPR_rpt"/>
</dbReference>
<dbReference type="PROSITE" id="PS50293">
    <property type="entry name" value="TPR_REGION"/>
    <property type="match status" value="1"/>
</dbReference>
<dbReference type="PROSITE" id="PS50005">
    <property type="entry name" value="TPR"/>
    <property type="match status" value="3"/>
</dbReference>
<feature type="signal peptide" evidence="5">
    <location>
        <begin position="1"/>
        <end position="25"/>
    </location>
</feature>
<dbReference type="OrthoDB" id="9814042at2"/>
<feature type="region of interest" description="Disordered" evidence="4">
    <location>
        <begin position="228"/>
        <end position="258"/>
    </location>
</feature>
<keyword evidence="2 3" id="KW-0802">TPR repeat</keyword>
<dbReference type="InterPro" id="IPR013105">
    <property type="entry name" value="TPR_2"/>
</dbReference>
<keyword evidence="1" id="KW-0677">Repeat</keyword>
<protein>
    <submittedName>
        <fullName evidence="6">Type IV pilus biogenesis/stability protein PilW</fullName>
    </submittedName>
</protein>
<dbReference type="AlphaFoldDB" id="A0A411HJH3"/>
<dbReference type="RefSeq" id="WP_129832905.1">
    <property type="nucleotide sequence ID" value="NZ_CP035704.1"/>
</dbReference>
<keyword evidence="7" id="KW-1185">Reference proteome</keyword>
<feature type="repeat" description="TPR" evidence="3">
    <location>
        <begin position="40"/>
        <end position="73"/>
    </location>
</feature>
<proteinExistence type="predicted"/>
<feature type="repeat" description="TPR" evidence="3">
    <location>
        <begin position="144"/>
        <end position="177"/>
    </location>
</feature>
<dbReference type="Pfam" id="PF13174">
    <property type="entry name" value="TPR_6"/>
    <property type="match status" value="1"/>
</dbReference>